<feature type="domain" description="DUF8040" evidence="9">
    <location>
        <begin position="187"/>
        <end position="263"/>
    </location>
</feature>
<keyword evidence="4" id="KW-0540">Nuclease</keyword>
<dbReference type="Proteomes" id="UP000734854">
    <property type="component" value="Unassembled WGS sequence"/>
</dbReference>
<accession>A0A8J5FWD5</accession>
<evidence type="ECO:0000256" key="3">
    <source>
        <dbReference type="ARBA" id="ARBA00006958"/>
    </source>
</evidence>
<comment type="similarity">
    <text evidence="3">Belongs to the HARBI1 family.</text>
</comment>
<sequence length="519" mass="59340">MGKKNPTGRSSQPPPLSVLLYASHQVRPSAGHRLISCALVTAVRFEPTNRFTATTVGQVSSSVPLIWSDCCRAFTLWATKSREHEKATEGNSVSAVEFKVDCAGSVLGFHSRYDFSGHNFQQHSCCNMRQLDRNAILAIVAYAGYLACMQYMTRHVSRIERPTTQSQRCNGNQVRRELMAQLEAHYNSRSVIRMSYDAFTRLVAILRGRRLLRDNQYSFVEEQVAKFLHILSGQGRIRSESFFFHRSTETISRHFHKVLRALITLQDQFLVQPNGSTISPQILNSGRRFYPYFKNCIGAINGTHIRVKVSKEDVSRYKGMKNYSTMNIMAACTFDLKFTYVLPGWEGSASDSRILDNALSREDNLNAPQGKFYLADAGYMLRSTFLTPYRSTRYHLKEYSRHPPENPKELFNLRHSSLRNAIERAFGVLKNRFSILAEMSRYDVETVSEIVLACCILHNFLVDFDPDEEIIAQVDRDLMNNEPDHGLANGATAREDGRRREILRDSIAAQMWNDYITRH</sequence>
<dbReference type="AlphaFoldDB" id="A0A8J5FWD5"/>
<keyword evidence="7" id="KW-0539">Nucleus</keyword>
<proteinExistence type="inferred from homology"/>
<name>A0A8J5FWD5_ZINOF</name>
<evidence type="ECO:0000256" key="7">
    <source>
        <dbReference type="ARBA" id="ARBA00023242"/>
    </source>
</evidence>
<dbReference type="Pfam" id="PF13359">
    <property type="entry name" value="DDE_Tnp_4"/>
    <property type="match status" value="1"/>
</dbReference>
<gene>
    <name evidence="10" type="ORF">ZIOFF_049134</name>
</gene>
<evidence type="ECO:0008006" key="12">
    <source>
        <dbReference type="Google" id="ProtNLM"/>
    </source>
</evidence>
<evidence type="ECO:0000259" key="9">
    <source>
        <dbReference type="Pfam" id="PF26138"/>
    </source>
</evidence>
<evidence type="ECO:0000256" key="1">
    <source>
        <dbReference type="ARBA" id="ARBA00001968"/>
    </source>
</evidence>
<keyword evidence="5" id="KW-0479">Metal-binding</keyword>
<evidence type="ECO:0000256" key="2">
    <source>
        <dbReference type="ARBA" id="ARBA00004123"/>
    </source>
</evidence>
<keyword evidence="6" id="KW-0378">Hydrolase</keyword>
<dbReference type="InterPro" id="IPR058353">
    <property type="entry name" value="DUF8040"/>
</dbReference>
<evidence type="ECO:0000313" key="10">
    <source>
        <dbReference type="EMBL" id="KAG6494115.1"/>
    </source>
</evidence>
<evidence type="ECO:0000256" key="6">
    <source>
        <dbReference type="ARBA" id="ARBA00022801"/>
    </source>
</evidence>
<dbReference type="PANTHER" id="PTHR22930:SF268">
    <property type="entry name" value="NUCLEASE HARBI1"/>
    <property type="match status" value="1"/>
</dbReference>
<dbReference type="InterPro" id="IPR027806">
    <property type="entry name" value="HARBI1_dom"/>
</dbReference>
<protein>
    <recommendedName>
        <fullName evidence="12">DDE Tnp4 domain-containing protein</fullName>
    </recommendedName>
</protein>
<evidence type="ECO:0000313" key="11">
    <source>
        <dbReference type="Proteomes" id="UP000734854"/>
    </source>
</evidence>
<dbReference type="GO" id="GO:0004518">
    <property type="term" value="F:nuclease activity"/>
    <property type="evidence" value="ECO:0007669"/>
    <property type="project" value="UniProtKB-KW"/>
</dbReference>
<organism evidence="10 11">
    <name type="scientific">Zingiber officinale</name>
    <name type="common">Ginger</name>
    <name type="synonym">Amomum zingiber</name>
    <dbReference type="NCBI Taxonomy" id="94328"/>
    <lineage>
        <taxon>Eukaryota</taxon>
        <taxon>Viridiplantae</taxon>
        <taxon>Streptophyta</taxon>
        <taxon>Embryophyta</taxon>
        <taxon>Tracheophyta</taxon>
        <taxon>Spermatophyta</taxon>
        <taxon>Magnoliopsida</taxon>
        <taxon>Liliopsida</taxon>
        <taxon>Zingiberales</taxon>
        <taxon>Zingiberaceae</taxon>
        <taxon>Zingiber</taxon>
    </lineage>
</organism>
<dbReference type="Pfam" id="PF26138">
    <property type="entry name" value="DUF8040"/>
    <property type="match status" value="1"/>
</dbReference>
<evidence type="ECO:0000259" key="8">
    <source>
        <dbReference type="Pfam" id="PF13359"/>
    </source>
</evidence>
<comment type="caution">
    <text evidence="10">The sequence shown here is derived from an EMBL/GenBank/DDBJ whole genome shotgun (WGS) entry which is preliminary data.</text>
</comment>
<dbReference type="GO" id="GO:0016787">
    <property type="term" value="F:hydrolase activity"/>
    <property type="evidence" value="ECO:0007669"/>
    <property type="project" value="UniProtKB-KW"/>
</dbReference>
<dbReference type="EMBL" id="JACMSC010000013">
    <property type="protein sequence ID" value="KAG6494115.1"/>
    <property type="molecule type" value="Genomic_DNA"/>
</dbReference>
<comment type="subcellular location">
    <subcellularLocation>
        <location evidence="2">Nucleus</location>
    </subcellularLocation>
</comment>
<keyword evidence="11" id="KW-1185">Reference proteome</keyword>
<dbReference type="InterPro" id="IPR045249">
    <property type="entry name" value="HARBI1-like"/>
</dbReference>
<comment type="cofactor">
    <cofactor evidence="1">
        <name>a divalent metal cation</name>
        <dbReference type="ChEBI" id="CHEBI:60240"/>
    </cofactor>
</comment>
<evidence type="ECO:0000256" key="5">
    <source>
        <dbReference type="ARBA" id="ARBA00022723"/>
    </source>
</evidence>
<dbReference type="GO" id="GO:0005634">
    <property type="term" value="C:nucleus"/>
    <property type="evidence" value="ECO:0007669"/>
    <property type="project" value="UniProtKB-SubCell"/>
</dbReference>
<reference evidence="10 11" key="1">
    <citation type="submission" date="2020-08" db="EMBL/GenBank/DDBJ databases">
        <title>Plant Genome Project.</title>
        <authorList>
            <person name="Zhang R.-G."/>
        </authorList>
    </citation>
    <scope>NUCLEOTIDE SEQUENCE [LARGE SCALE GENOMIC DNA]</scope>
    <source>
        <tissue evidence="10">Rhizome</tissue>
    </source>
</reference>
<feature type="domain" description="DDE Tnp4" evidence="8">
    <location>
        <begin position="300"/>
        <end position="459"/>
    </location>
</feature>
<evidence type="ECO:0000256" key="4">
    <source>
        <dbReference type="ARBA" id="ARBA00022722"/>
    </source>
</evidence>
<dbReference type="GO" id="GO:0046872">
    <property type="term" value="F:metal ion binding"/>
    <property type="evidence" value="ECO:0007669"/>
    <property type="project" value="UniProtKB-KW"/>
</dbReference>
<dbReference type="PANTHER" id="PTHR22930">
    <property type="match status" value="1"/>
</dbReference>